<dbReference type="EMBL" id="JAVXUP010000277">
    <property type="protein sequence ID" value="KAK3032220.1"/>
    <property type="molecule type" value="Genomic_DNA"/>
</dbReference>
<evidence type="ECO:0000313" key="3">
    <source>
        <dbReference type="Proteomes" id="UP001188597"/>
    </source>
</evidence>
<dbReference type="AlphaFoldDB" id="A0AA89B8I6"/>
<keyword evidence="3" id="KW-1185">Reference proteome</keyword>
<dbReference type="SMART" id="SM01037">
    <property type="entry name" value="Bet_v_1"/>
    <property type="match status" value="1"/>
</dbReference>
<dbReference type="Pfam" id="PF00407">
    <property type="entry name" value="Bet_v_1"/>
    <property type="match status" value="1"/>
</dbReference>
<dbReference type="PANTHER" id="PTHR31907">
    <property type="entry name" value="MLP-LIKE PROTEIN 423"/>
    <property type="match status" value="1"/>
</dbReference>
<evidence type="ECO:0000259" key="1">
    <source>
        <dbReference type="SMART" id="SM01037"/>
    </source>
</evidence>
<dbReference type="SUPFAM" id="SSF55961">
    <property type="entry name" value="Bet v1-like"/>
    <property type="match status" value="1"/>
</dbReference>
<dbReference type="Proteomes" id="UP001188597">
    <property type="component" value="Unassembled WGS sequence"/>
</dbReference>
<evidence type="ECO:0000313" key="2">
    <source>
        <dbReference type="EMBL" id="KAK3032220.1"/>
    </source>
</evidence>
<organism evidence="2 3">
    <name type="scientific">Escallonia herrerae</name>
    <dbReference type="NCBI Taxonomy" id="1293975"/>
    <lineage>
        <taxon>Eukaryota</taxon>
        <taxon>Viridiplantae</taxon>
        <taxon>Streptophyta</taxon>
        <taxon>Embryophyta</taxon>
        <taxon>Tracheophyta</taxon>
        <taxon>Spermatophyta</taxon>
        <taxon>Magnoliopsida</taxon>
        <taxon>eudicotyledons</taxon>
        <taxon>Gunneridae</taxon>
        <taxon>Pentapetalae</taxon>
        <taxon>asterids</taxon>
        <taxon>campanulids</taxon>
        <taxon>Escalloniales</taxon>
        <taxon>Escalloniaceae</taxon>
        <taxon>Escallonia</taxon>
    </lineage>
</organism>
<gene>
    <name evidence="2" type="ORF">RJ639_036150</name>
</gene>
<dbReference type="GO" id="GO:0006952">
    <property type="term" value="P:defense response"/>
    <property type="evidence" value="ECO:0007669"/>
    <property type="project" value="InterPro"/>
</dbReference>
<protein>
    <recommendedName>
        <fullName evidence="1">Bet v I/Major latex protein domain-containing protein</fullName>
    </recommendedName>
</protein>
<dbReference type="InterPro" id="IPR051761">
    <property type="entry name" value="MLP-like_ligand-binding"/>
</dbReference>
<proteinExistence type="predicted"/>
<comment type="caution">
    <text evidence="2">The sequence shown here is derived from an EMBL/GenBank/DDBJ whole genome shotgun (WGS) entry which is preliminary data.</text>
</comment>
<sequence>MQMGKEVSKQIIEAIDMENKTVVYKLIEGDVMELYKSFTIILHVDTKGEHNLVTWTFENEKMNEGIQDPTNIMDFLVKVTKDIETHHLQQRVQKNGIVIRVMSRQVLDRSIWEEETPLQAWDGLRAEGLVLITATRVRFQIYGLIVAFKELGLFDQISYVKEGIDYSHVSLPLVFVNLDAFKSIFLGERSSTSFHYFIDI</sequence>
<name>A0AA89B8I6_9ASTE</name>
<feature type="domain" description="Bet v I/Major latex protein" evidence="1">
    <location>
        <begin position="1"/>
        <end position="90"/>
    </location>
</feature>
<dbReference type="InterPro" id="IPR000916">
    <property type="entry name" value="Bet_v_I/MLP"/>
</dbReference>
<reference evidence="2" key="1">
    <citation type="submission" date="2022-12" db="EMBL/GenBank/DDBJ databases">
        <title>Draft genome assemblies for two species of Escallonia (Escalloniales).</title>
        <authorList>
            <person name="Chanderbali A."/>
            <person name="Dervinis C."/>
            <person name="Anghel I."/>
            <person name="Soltis D."/>
            <person name="Soltis P."/>
            <person name="Zapata F."/>
        </authorList>
    </citation>
    <scope>NUCLEOTIDE SEQUENCE</scope>
    <source>
        <strain evidence="2">UCBG64.0493</strain>
        <tissue evidence="2">Leaf</tissue>
    </source>
</reference>
<dbReference type="InterPro" id="IPR023393">
    <property type="entry name" value="START-like_dom_sf"/>
</dbReference>
<accession>A0AA89B8I6</accession>
<dbReference type="Gene3D" id="3.30.530.20">
    <property type="match status" value="1"/>
</dbReference>